<reference evidence="2" key="1">
    <citation type="submission" date="2021-01" db="EMBL/GenBank/DDBJ databases">
        <title>Whole genome shotgun sequence of Actinoplanes nipponensis NBRC 14063.</title>
        <authorList>
            <person name="Komaki H."/>
            <person name="Tamura T."/>
        </authorList>
    </citation>
    <scope>NUCLEOTIDE SEQUENCE</scope>
    <source>
        <strain evidence="2">NBRC 14063</strain>
    </source>
</reference>
<protein>
    <submittedName>
        <fullName evidence="2">Transcriptional regulator</fullName>
    </submittedName>
</protein>
<evidence type="ECO:0000259" key="1">
    <source>
        <dbReference type="SMART" id="SM00530"/>
    </source>
</evidence>
<evidence type="ECO:0000313" key="2">
    <source>
        <dbReference type="EMBL" id="GIE46884.1"/>
    </source>
</evidence>
<gene>
    <name evidence="2" type="ORF">Ani05nite_04180</name>
</gene>
<name>A0A919JHH6_9ACTN</name>
<organism evidence="2 3">
    <name type="scientific">Actinoplanes nipponensis</name>
    <dbReference type="NCBI Taxonomy" id="135950"/>
    <lineage>
        <taxon>Bacteria</taxon>
        <taxon>Bacillati</taxon>
        <taxon>Actinomycetota</taxon>
        <taxon>Actinomycetes</taxon>
        <taxon>Micromonosporales</taxon>
        <taxon>Micromonosporaceae</taxon>
        <taxon>Actinoplanes</taxon>
    </lineage>
</organism>
<dbReference type="InterPro" id="IPR043917">
    <property type="entry name" value="DUF5753"/>
</dbReference>
<dbReference type="EMBL" id="BOMQ01000008">
    <property type="protein sequence ID" value="GIE46884.1"/>
    <property type="molecule type" value="Genomic_DNA"/>
</dbReference>
<comment type="caution">
    <text evidence="2">The sequence shown here is derived from an EMBL/GenBank/DDBJ whole genome shotgun (WGS) entry which is preliminary data.</text>
</comment>
<feature type="domain" description="HTH cro/C1-type" evidence="1">
    <location>
        <begin position="2"/>
        <end position="57"/>
    </location>
</feature>
<dbReference type="SMART" id="SM00530">
    <property type="entry name" value="HTH_XRE"/>
    <property type="match status" value="1"/>
</dbReference>
<dbReference type="AlphaFoldDB" id="A0A919JHH6"/>
<proteinExistence type="predicted"/>
<accession>A0A919JHH6</accession>
<dbReference type="Pfam" id="PF19054">
    <property type="entry name" value="DUF5753"/>
    <property type="match status" value="1"/>
</dbReference>
<dbReference type="Proteomes" id="UP000647172">
    <property type="component" value="Unassembled WGS sequence"/>
</dbReference>
<dbReference type="CDD" id="cd00093">
    <property type="entry name" value="HTH_XRE"/>
    <property type="match status" value="1"/>
</dbReference>
<dbReference type="Pfam" id="PF13560">
    <property type="entry name" value="HTH_31"/>
    <property type="match status" value="1"/>
</dbReference>
<evidence type="ECO:0000313" key="3">
    <source>
        <dbReference type="Proteomes" id="UP000647172"/>
    </source>
</evidence>
<sequence>MRLREIRDSLGLPAEAAAREMYWSAAKLERVEAGAVPVAPVEVRALLEFYGVRGRKERETLLGLAAAARVRRWWRRHRLTKEYRQFVGYEEEASRISIYQALFLPGLLQTEDYARAITAKILRRGAGAEEVRARIEVRMARQRTFLDRVNGAAGPELIVALDEAVLRRPVGGIAVLRRQLDHLLAMAALPAITVVVVPLGLEGHPGLGGTFELLEFAGSGRPDMLFLEAVTRDFIVTDEEATAPYRESMKILREVGWSGEDALGVIGEIRDSLRVR</sequence>
<dbReference type="InterPro" id="IPR001387">
    <property type="entry name" value="Cro/C1-type_HTH"/>
</dbReference>
<keyword evidence="3" id="KW-1185">Reference proteome</keyword>